<organism evidence="2 5">
    <name type="scientific">Aliivibrio finisterrensis</name>
    <dbReference type="NCBI Taxonomy" id="511998"/>
    <lineage>
        <taxon>Bacteria</taxon>
        <taxon>Pseudomonadati</taxon>
        <taxon>Pseudomonadota</taxon>
        <taxon>Gammaproteobacteria</taxon>
        <taxon>Vibrionales</taxon>
        <taxon>Vibrionaceae</taxon>
        <taxon>Aliivibrio</taxon>
    </lineage>
</organism>
<dbReference type="PANTHER" id="PTHR45947:SF3">
    <property type="entry name" value="SULFOQUINOVOSYL TRANSFERASE SQD2"/>
    <property type="match status" value="1"/>
</dbReference>
<dbReference type="EMBL" id="SEZJ01000003">
    <property type="protein sequence ID" value="RYU47716.1"/>
    <property type="molecule type" value="Genomic_DNA"/>
</dbReference>
<dbReference type="CDD" id="cd03801">
    <property type="entry name" value="GT4_PimA-like"/>
    <property type="match status" value="1"/>
</dbReference>
<dbReference type="EMBL" id="SEZN01000014">
    <property type="protein sequence ID" value="RYU64598.1"/>
    <property type="molecule type" value="Genomic_DNA"/>
</dbReference>
<dbReference type="RefSeq" id="WP_130047005.1">
    <property type="nucleotide sequence ID" value="NZ_SEZJ01000003.1"/>
</dbReference>
<proteinExistence type="predicted"/>
<protein>
    <submittedName>
        <fullName evidence="2">Glycosyltransferase</fullName>
    </submittedName>
</protein>
<dbReference type="GO" id="GO:0016757">
    <property type="term" value="F:glycosyltransferase activity"/>
    <property type="evidence" value="ECO:0007669"/>
    <property type="project" value="InterPro"/>
</dbReference>
<evidence type="ECO:0000313" key="4">
    <source>
        <dbReference type="EMBL" id="RYU64598.1"/>
    </source>
</evidence>
<dbReference type="OrthoDB" id="9802525at2"/>
<evidence type="ECO:0000313" key="7">
    <source>
        <dbReference type="Proteomes" id="UP000294166"/>
    </source>
</evidence>
<name>A0A4Q5KPE0_9GAMM</name>
<evidence type="ECO:0000313" key="2">
    <source>
        <dbReference type="EMBL" id="RYU47716.1"/>
    </source>
</evidence>
<reference evidence="5 6" key="1">
    <citation type="submission" date="2019-02" db="EMBL/GenBank/DDBJ databases">
        <title>Genome sequences of Aliivibrio finisterrensis strains from farmed Atlantic salmon.</title>
        <authorList>
            <person name="Bowman J.P."/>
        </authorList>
    </citation>
    <scope>NUCLEOTIDE SEQUENCE [LARGE SCALE GENOMIC DNA]</scope>
    <source>
        <strain evidence="4 7">A21</strain>
        <strain evidence="2 5">A32</strain>
        <strain evidence="3 6">A46</strain>
    </source>
</reference>
<evidence type="ECO:0000313" key="6">
    <source>
        <dbReference type="Proteomes" id="UP000294063"/>
    </source>
</evidence>
<comment type="caution">
    <text evidence="2">The sequence shown here is derived from an EMBL/GenBank/DDBJ whole genome shotgun (WGS) entry which is preliminary data.</text>
</comment>
<keyword evidence="7" id="KW-1185">Reference proteome</keyword>
<dbReference type="Gene3D" id="3.40.50.2000">
    <property type="entry name" value="Glycogen Phosphorylase B"/>
    <property type="match status" value="2"/>
</dbReference>
<feature type="domain" description="Glycosyl transferase family 1" evidence="1">
    <location>
        <begin position="205"/>
        <end position="334"/>
    </location>
</feature>
<sequence length="387" mass="43906">MNTSNHILVLDPITYTGGSKIATREMLDLLNRKNNKITVLTANPRSWLLRSVNIIKMSHPNWLPISEYGKSYWFRQLYFCLWLLYIRLFYGKIDVAVGASGPGIDMPIYMMKWFFGYQITQLIHGPVGLSRSIGLCLCHAEHVFYLQSAYPSLLAALKQVWRKEIASVQIEKQEQLLATHHFEPFVNGISEKNRPTPCQYQSPQLFWAASLLKWKGLDLLLDTIEATNLELRAPTTICYLIPENNALPTTQAPRHIEGITWHHQPENLDTLRSEANIFVSTSHQEPFGLSILEALMAGMCVVIPSDGAFWDLILTHNKNCLKYKPNDMSSLQHQLSIANGNLNLITQLGQSGAHLSQGYQAEKCYLPIKLAMEKRSITSLALNEVKQ</sequence>
<keyword evidence="2" id="KW-0808">Transferase</keyword>
<evidence type="ECO:0000313" key="3">
    <source>
        <dbReference type="EMBL" id="RYU51400.1"/>
    </source>
</evidence>
<dbReference type="AlphaFoldDB" id="A0A4Q5KPE0"/>
<dbReference type="Pfam" id="PF00534">
    <property type="entry name" value="Glycos_transf_1"/>
    <property type="match status" value="1"/>
</dbReference>
<dbReference type="GeneID" id="56274398"/>
<dbReference type="InterPro" id="IPR050194">
    <property type="entry name" value="Glycosyltransferase_grp1"/>
</dbReference>
<dbReference type="SUPFAM" id="SSF53756">
    <property type="entry name" value="UDP-Glycosyltransferase/glycogen phosphorylase"/>
    <property type="match status" value="1"/>
</dbReference>
<gene>
    <name evidence="2" type="ORF">ERW49_05055</name>
    <name evidence="4" type="ORF">ERW53_09320</name>
    <name evidence="3" type="ORF">ERW57_09800</name>
</gene>
<accession>A0A4Q5KPE0</accession>
<dbReference type="Proteomes" id="UP000294166">
    <property type="component" value="Unassembled WGS sequence"/>
</dbReference>
<dbReference type="Proteomes" id="UP000294063">
    <property type="component" value="Unassembled WGS sequence"/>
</dbReference>
<evidence type="ECO:0000313" key="5">
    <source>
        <dbReference type="Proteomes" id="UP000293465"/>
    </source>
</evidence>
<dbReference type="PANTHER" id="PTHR45947">
    <property type="entry name" value="SULFOQUINOVOSYL TRANSFERASE SQD2"/>
    <property type="match status" value="1"/>
</dbReference>
<dbReference type="EMBL" id="SEZK01000014">
    <property type="protein sequence ID" value="RYU51400.1"/>
    <property type="molecule type" value="Genomic_DNA"/>
</dbReference>
<dbReference type="InterPro" id="IPR001296">
    <property type="entry name" value="Glyco_trans_1"/>
</dbReference>
<dbReference type="Proteomes" id="UP000293465">
    <property type="component" value="Unassembled WGS sequence"/>
</dbReference>
<evidence type="ECO:0000259" key="1">
    <source>
        <dbReference type="Pfam" id="PF00534"/>
    </source>
</evidence>